<dbReference type="InterPro" id="IPR019775">
    <property type="entry name" value="WD40_repeat_CS"/>
</dbReference>
<dbReference type="AlphaFoldDB" id="A0A9W7A3R6"/>
<evidence type="ECO:0000256" key="4">
    <source>
        <dbReference type="PROSITE-ProRule" id="PRU00035"/>
    </source>
</evidence>
<dbReference type="InterPro" id="IPR052060">
    <property type="entry name" value="Bromo_WD_repeat"/>
</dbReference>
<name>A0A9W7A3R6_9STRA</name>
<dbReference type="Gene3D" id="1.20.920.10">
    <property type="entry name" value="Bromodomain-like"/>
    <property type="match status" value="1"/>
</dbReference>
<dbReference type="GO" id="GO:0005634">
    <property type="term" value="C:nucleus"/>
    <property type="evidence" value="ECO:0007669"/>
    <property type="project" value="TreeGrafter"/>
</dbReference>
<dbReference type="InterPro" id="IPR036322">
    <property type="entry name" value="WD40_repeat_dom_sf"/>
</dbReference>
<gene>
    <name evidence="8" type="ORF">TrRE_jg13628</name>
</gene>
<dbReference type="SUPFAM" id="SSF47370">
    <property type="entry name" value="Bromodomain"/>
    <property type="match status" value="1"/>
</dbReference>
<evidence type="ECO:0000256" key="5">
    <source>
        <dbReference type="PROSITE-ProRule" id="PRU00221"/>
    </source>
</evidence>
<dbReference type="PANTHER" id="PTHR16266:SF17">
    <property type="entry name" value="BRWD3"/>
    <property type="match status" value="1"/>
</dbReference>
<feature type="domain" description="Bromo" evidence="7">
    <location>
        <begin position="808"/>
        <end position="878"/>
    </location>
</feature>
<reference evidence="8" key="1">
    <citation type="submission" date="2022-07" db="EMBL/GenBank/DDBJ databases">
        <title>Genome analysis of Parmales, a sister group of diatoms, reveals the evolutionary specialization of diatoms from phago-mixotrophs to photoautotrophs.</title>
        <authorList>
            <person name="Ban H."/>
            <person name="Sato S."/>
            <person name="Yoshikawa S."/>
            <person name="Kazumasa Y."/>
            <person name="Nakamura Y."/>
            <person name="Ichinomiya M."/>
            <person name="Saitoh K."/>
            <person name="Sato N."/>
            <person name="Blanc-Mathieu R."/>
            <person name="Endo H."/>
            <person name="Kuwata A."/>
            <person name="Ogata H."/>
        </authorList>
    </citation>
    <scope>NUCLEOTIDE SEQUENCE</scope>
</reference>
<organism evidence="8 9">
    <name type="scientific">Triparma retinervis</name>
    <dbReference type="NCBI Taxonomy" id="2557542"/>
    <lineage>
        <taxon>Eukaryota</taxon>
        <taxon>Sar</taxon>
        <taxon>Stramenopiles</taxon>
        <taxon>Ochrophyta</taxon>
        <taxon>Bolidophyceae</taxon>
        <taxon>Parmales</taxon>
        <taxon>Triparmaceae</taxon>
        <taxon>Triparma</taxon>
    </lineage>
</organism>
<evidence type="ECO:0000256" key="1">
    <source>
        <dbReference type="ARBA" id="ARBA00022574"/>
    </source>
</evidence>
<dbReference type="PROSITE" id="PS00678">
    <property type="entry name" value="WD_REPEATS_1"/>
    <property type="match status" value="1"/>
</dbReference>
<dbReference type="SUPFAM" id="SSF50978">
    <property type="entry name" value="WD40 repeat-like"/>
    <property type="match status" value="1"/>
</dbReference>
<keyword evidence="3 4" id="KW-0103">Bromodomain</keyword>
<dbReference type="GO" id="GO:0008360">
    <property type="term" value="P:regulation of cell shape"/>
    <property type="evidence" value="ECO:0007669"/>
    <property type="project" value="TreeGrafter"/>
</dbReference>
<evidence type="ECO:0000313" key="9">
    <source>
        <dbReference type="Proteomes" id="UP001165082"/>
    </source>
</evidence>
<proteinExistence type="predicted"/>
<dbReference type="Pfam" id="PF00439">
    <property type="entry name" value="Bromodomain"/>
    <property type="match status" value="1"/>
</dbReference>
<dbReference type="InterPro" id="IPR001680">
    <property type="entry name" value="WD40_rpt"/>
</dbReference>
<dbReference type="OrthoDB" id="48634at2759"/>
<evidence type="ECO:0000256" key="6">
    <source>
        <dbReference type="SAM" id="MobiDB-lite"/>
    </source>
</evidence>
<feature type="repeat" description="WD" evidence="5">
    <location>
        <begin position="166"/>
        <end position="200"/>
    </location>
</feature>
<accession>A0A9W7A3R6</accession>
<evidence type="ECO:0000313" key="8">
    <source>
        <dbReference type="EMBL" id="GMH60820.1"/>
    </source>
</evidence>
<evidence type="ECO:0000256" key="3">
    <source>
        <dbReference type="ARBA" id="ARBA00023117"/>
    </source>
</evidence>
<dbReference type="PROSITE" id="PS50082">
    <property type="entry name" value="WD_REPEATS_2"/>
    <property type="match status" value="1"/>
</dbReference>
<evidence type="ECO:0000259" key="7">
    <source>
        <dbReference type="PROSITE" id="PS50014"/>
    </source>
</evidence>
<protein>
    <recommendedName>
        <fullName evidence="7">Bromo domain-containing protein</fullName>
    </recommendedName>
</protein>
<comment type="caution">
    <text evidence="8">The sequence shown here is derived from an EMBL/GenBank/DDBJ whole genome shotgun (WGS) entry which is preliminary data.</text>
</comment>
<feature type="region of interest" description="Disordered" evidence="6">
    <location>
        <begin position="445"/>
        <end position="466"/>
    </location>
</feature>
<keyword evidence="1 5" id="KW-0853">WD repeat</keyword>
<dbReference type="CDD" id="cd04369">
    <property type="entry name" value="Bromodomain"/>
    <property type="match status" value="1"/>
</dbReference>
<dbReference type="PANTHER" id="PTHR16266">
    <property type="entry name" value="WD REPEAT DOMAIN 9"/>
    <property type="match status" value="1"/>
</dbReference>
<dbReference type="GO" id="GO:0006357">
    <property type="term" value="P:regulation of transcription by RNA polymerase II"/>
    <property type="evidence" value="ECO:0007669"/>
    <property type="project" value="TreeGrafter"/>
</dbReference>
<dbReference type="InterPro" id="IPR001487">
    <property type="entry name" value="Bromodomain"/>
</dbReference>
<dbReference type="GO" id="GO:0007010">
    <property type="term" value="P:cytoskeleton organization"/>
    <property type="evidence" value="ECO:0007669"/>
    <property type="project" value="TreeGrafter"/>
</dbReference>
<feature type="compositionally biased region" description="Gly residues" evidence="6">
    <location>
        <begin position="455"/>
        <end position="464"/>
    </location>
</feature>
<keyword evidence="9" id="KW-1185">Reference proteome</keyword>
<dbReference type="SMART" id="SM00320">
    <property type="entry name" value="WD40"/>
    <property type="match status" value="2"/>
</dbReference>
<dbReference type="Proteomes" id="UP001165082">
    <property type="component" value="Unassembled WGS sequence"/>
</dbReference>
<evidence type="ECO:0000256" key="2">
    <source>
        <dbReference type="ARBA" id="ARBA00022737"/>
    </source>
</evidence>
<sequence length="886" mass="99486">MGSPNANRGGGANVRLLGSLRGHRVAEGNQSQGFDLAYANRGDRMLSFGTEECKVNVWSWGYRAGPAGGELEPDLEEVGRVVIWVKDPHTSAANTTGGQGQRYKTELNCVAWTCSDARIVTAQSTGARKDMERESRAGNDHHKSADRFNQFVRVWDSRTGDMISSIHAHTDKVAKIMPHPKVEDVLMTAGFDGYLCVWDVGLPPPENPVFEHKNSFRHGMVNNVPGDRYREHGEDVMAQYSEGDWSADGRGAVVGDHAGRFTIVDCFEERDVKARQRAAKERRAREGTLASDLASTRIDDVAAYDPPKWMKEQYFSTDYNDLSYDHSGYAVDTASGMPPHVAPRGGRTNHLMNVEQDGLEQDIAGRFGELQGPKTKDEDEAARERMETLRMRRDVGRHLLNEKFRGVKEVGKDVKVKDLEVGKGILTNFESSRAKSKGIVVDNGDTGFGQRSGQQRGGGGGRGGVATERRVYEELDSGDEMFNATLPPKPGEMLIQDDFEYYRDHIGMEEYIDRGWLTRDERCSSKKFYCPQVGESVVYIPRAHYNFFEGTTNTVHSTPAWEEIGKGRGGKSLPVVRCEIVGMEYKFNGQFATCKSPVAIVKLKITGIPKERPDLGRGTQVSRRSGGGRIQYLWPKPEFEDSTEGIGGRRGDKTFKVHWYLNREYISDFLVKMEIFVKRISDLEACMNELDTIEGPIVGSSYWMTAINMRPEVVDPALVPYKTHVNSVADPKSNEKKLRGHLDGSGVGGVVVSYKEGQADWELGTLAPWEIDITDERFQDEIDIGEVDVQRMDEALREKLGEMVEMEIGNEENREFVENVDLQVFADYETLVVVQMNLRRIRRRLASGYYCGYRSFAFDVDLMRTNSLAYNDSKSEIHKANEERVN</sequence>
<dbReference type="PROSITE" id="PS50014">
    <property type="entry name" value="BROMODOMAIN_2"/>
    <property type="match status" value="1"/>
</dbReference>
<dbReference type="Gene3D" id="2.130.10.10">
    <property type="entry name" value="YVTN repeat-like/Quinoprotein amine dehydrogenase"/>
    <property type="match status" value="1"/>
</dbReference>
<dbReference type="InterPro" id="IPR015943">
    <property type="entry name" value="WD40/YVTN_repeat-like_dom_sf"/>
</dbReference>
<keyword evidence="2" id="KW-0677">Repeat</keyword>
<dbReference type="EMBL" id="BRXZ01001052">
    <property type="protein sequence ID" value="GMH60820.1"/>
    <property type="molecule type" value="Genomic_DNA"/>
</dbReference>
<dbReference type="InterPro" id="IPR036427">
    <property type="entry name" value="Bromodomain-like_sf"/>
</dbReference>